<accession>A0ABY2E2I1</accession>
<evidence type="ECO:0000313" key="4">
    <source>
        <dbReference type="Proteomes" id="UP000504882"/>
    </source>
</evidence>
<dbReference type="InterPro" id="IPR013022">
    <property type="entry name" value="Xyl_isomerase-like_TIM-brl"/>
</dbReference>
<dbReference type="InterPro" id="IPR050312">
    <property type="entry name" value="IolE/XylAMocC-like"/>
</dbReference>
<comment type="caution">
    <text evidence="3">The sequence shown here is derived from an EMBL/GenBank/DDBJ whole genome shotgun (WGS) entry which is preliminary data.</text>
</comment>
<keyword evidence="4" id="KW-1185">Reference proteome</keyword>
<protein>
    <submittedName>
        <fullName evidence="3">Sugar phosphate isomerase/epimerase</fullName>
    </submittedName>
</protein>
<keyword evidence="1" id="KW-0119">Carbohydrate metabolism</keyword>
<dbReference type="EMBL" id="SMNA01000006">
    <property type="protein sequence ID" value="TDE92666.1"/>
    <property type="molecule type" value="Genomic_DNA"/>
</dbReference>
<dbReference type="PANTHER" id="PTHR12110:SF52">
    <property type="entry name" value="XYLOSE ISOMERASE"/>
    <property type="match status" value="1"/>
</dbReference>
<evidence type="ECO:0000256" key="1">
    <source>
        <dbReference type="ARBA" id="ARBA00023277"/>
    </source>
</evidence>
<dbReference type="RefSeq" id="WP_133108296.1">
    <property type="nucleotide sequence ID" value="NZ_SMNA01000006.1"/>
</dbReference>
<dbReference type="PANTHER" id="PTHR12110">
    <property type="entry name" value="HYDROXYPYRUVATE ISOMERASE"/>
    <property type="match status" value="1"/>
</dbReference>
<organism evidence="3 4">
    <name type="scientific">Occultella glacieicola</name>
    <dbReference type="NCBI Taxonomy" id="2518684"/>
    <lineage>
        <taxon>Bacteria</taxon>
        <taxon>Bacillati</taxon>
        <taxon>Actinomycetota</taxon>
        <taxon>Actinomycetes</taxon>
        <taxon>Micrococcales</taxon>
        <taxon>Ruaniaceae</taxon>
        <taxon>Occultella</taxon>
    </lineage>
</organism>
<feature type="domain" description="Xylose isomerase-like TIM barrel" evidence="2">
    <location>
        <begin position="26"/>
        <end position="255"/>
    </location>
</feature>
<dbReference type="Gene3D" id="3.20.20.150">
    <property type="entry name" value="Divalent-metal-dependent TIM barrel enzymes"/>
    <property type="match status" value="1"/>
</dbReference>
<dbReference type="InterPro" id="IPR036237">
    <property type="entry name" value="Xyl_isomerase-like_sf"/>
</dbReference>
<dbReference type="Proteomes" id="UP000504882">
    <property type="component" value="Unassembled WGS sequence"/>
</dbReference>
<sequence length="268" mass="28611">MADPSRLSLNQITVLSWDLARAVRGCAEHGIGSVGVWIDKVEEAGLAQAVRLLRDHDLEVSSVCRAGFFTDDRPAATIRAENARAVEIAHEVGAACLYIVCGGLGPDRDLAGARSRSLEGLRDLADLAGAAGVRLALEPLHPMMCADRGVVVTLDQALDLVDEIGDDTVGVAVDTYNVWWDPRLGGAIERAGDRVIGYQVCDWLVPQPHPTFGRGIPGDGVIDLRSVTTAVEATGFTGAIEVEIFNEDVWATDPDDVLTAIRSSFELV</sequence>
<dbReference type="Pfam" id="PF01261">
    <property type="entry name" value="AP_endonuc_2"/>
    <property type="match status" value="1"/>
</dbReference>
<evidence type="ECO:0000313" key="3">
    <source>
        <dbReference type="EMBL" id="TDE92666.1"/>
    </source>
</evidence>
<reference evidence="3 4" key="1">
    <citation type="submission" date="2019-03" db="EMBL/GenBank/DDBJ databases">
        <title>Genomic features of bacteria from cold environments.</title>
        <authorList>
            <person name="Shen L."/>
        </authorList>
    </citation>
    <scope>NUCLEOTIDE SEQUENCE [LARGE SCALE GENOMIC DNA]</scope>
    <source>
        <strain evidence="4">T3246-1</strain>
    </source>
</reference>
<name>A0ABY2E2I1_9MICO</name>
<proteinExistence type="predicted"/>
<dbReference type="GO" id="GO:0016853">
    <property type="term" value="F:isomerase activity"/>
    <property type="evidence" value="ECO:0007669"/>
    <property type="project" value="UniProtKB-KW"/>
</dbReference>
<dbReference type="SUPFAM" id="SSF51658">
    <property type="entry name" value="Xylose isomerase-like"/>
    <property type="match status" value="1"/>
</dbReference>
<keyword evidence="3" id="KW-0413">Isomerase</keyword>
<evidence type="ECO:0000259" key="2">
    <source>
        <dbReference type="Pfam" id="PF01261"/>
    </source>
</evidence>
<gene>
    <name evidence="3" type="ORF">EXU48_14120</name>
</gene>